<proteinExistence type="predicted"/>
<dbReference type="InterPro" id="IPR010985">
    <property type="entry name" value="Ribbon_hlx_hlx"/>
</dbReference>
<evidence type="ECO:0000313" key="3">
    <source>
        <dbReference type="Proteomes" id="UP000198937"/>
    </source>
</evidence>
<dbReference type="Pfam" id="PF01402">
    <property type="entry name" value="RHH_1"/>
    <property type="match status" value="1"/>
</dbReference>
<dbReference type="InterPro" id="IPR013321">
    <property type="entry name" value="Arc_rbn_hlx_hlx"/>
</dbReference>
<evidence type="ECO:0000313" key="2">
    <source>
        <dbReference type="EMBL" id="SCL47980.1"/>
    </source>
</evidence>
<keyword evidence="3" id="KW-1185">Reference proteome</keyword>
<dbReference type="GO" id="GO:0006355">
    <property type="term" value="P:regulation of DNA-templated transcription"/>
    <property type="evidence" value="ECO:0007669"/>
    <property type="project" value="InterPro"/>
</dbReference>
<protein>
    <submittedName>
        <fullName evidence="2">Ribbon-helix-helix protein, copG family</fullName>
    </submittedName>
</protein>
<dbReference type="AlphaFoldDB" id="A0A1C6U1N0"/>
<dbReference type="InterPro" id="IPR002145">
    <property type="entry name" value="CopG"/>
</dbReference>
<feature type="domain" description="Ribbon-helix-helix protein CopG" evidence="1">
    <location>
        <begin position="47"/>
        <end position="85"/>
    </location>
</feature>
<name>A0A1C6U1N0_9ACTN</name>
<accession>A0A1C6U1N0</accession>
<gene>
    <name evidence="2" type="ORF">GA0070617_0739</name>
</gene>
<sequence>MSEPEFDRMTKAEVIDWFQSTDSLAPVFDSMTPGPAAPAAPEAPLMLVSIRLPVAMVERLDHLAEESGVRRSEVIRTALHEYVATRSTPIGRDEAEHALDVLRRIVRSHAPEGHADAA</sequence>
<dbReference type="SUPFAM" id="SSF47598">
    <property type="entry name" value="Ribbon-helix-helix"/>
    <property type="match status" value="1"/>
</dbReference>
<dbReference type="EMBL" id="FMIA01000002">
    <property type="protein sequence ID" value="SCL47980.1"/>
    <property type="molecule type" value="Genomic_DNA"/>
</dbReference>
<organism evidence="2 3">
    <name type="scientific">Micromonospora yangpuensis</name>
    <dbReference type="NCBI Taxonomy" id="683228"/>
    <lineage>
        <taxon>Bacteria</taxon>
        <taxon>Bacillati</taxon>
        <taxon>Actinomycetota</taxon>
        <taxon>Actinomycetes</taxon>
        <taxon>Micromonosporales</taxon>
        <taxon>Micromonosporaceae</taxon>
        <taxon>Micromonospora</taxon>
    </lineage>
</organism>
<dbReference type="Proteomes" id="UP000198937">
    <property type="component" value="Unassembled WGS sequence"/>
</dbReference>
<dbReference type="Gene3D" id="1.10.1220.10">
    <property type="entry name" value="Met repressor-like"/>
    <property type="match status" value="1"/>
</dbReference>
<reference evidence="2 3" key="1">
    <citation type="submission" date="2016-06" db="EMBL/GenBank/DDBJ databases">
        <authorList>
            <person name="Kjaerup R.B."/>
            <person name="Dalgaard T.S."/>
            <person name="Juul-Madsen H.R."/>
        </authorList>
    </citation>
    <scope>NUCLEOTIDE SEQUENCE [LARGE SCALE GENOMIC DNA]</scope>
    <source>
        <strain evidence="2 3">DSM 45577</strain>
    </source>
</reference>
<evidence type="ECO:0000259" key="1">
    <source>
        <dbReference type="Pfam" id="PF01402"/>
    </source>
</evidence>
<dbReference type="RefSeq" id="WP_091433908.1">
    <property type="nucleotide sequence ID" value="NZ_BMMJ01000006.1"/>
</dbReference>
<dbReference type="OrthoDB" id="3385409at2"/>
<dbReference type="CDD" id="cd21631">
    <property type="entry name" value="RHH_CopG_NikR-like"/>
    <property type="match status" value="1"/>
</dbReference>